<organism evidence="2 3">
    <name type="scientific">Parapedobacter composti</name>
    <dbReference type="NCBI Taxonomy" id="623281"/>
    <lineage>
        <taxon>Bacteria</taxon>
        <taxon>Pseudomonadati</taxon>
        <taxon>Bacteroidota</taxon>
        <taxon>Sphingobacteriia</taxon>
        <taxon>Sphingobacteriales</taxon>
        <taxon>Sphingobacteriaceae</taxon>
        <taxon>Parapedobacter</taxon>
    </lineage>
</organism>
<dbReference type="OrthoDB" id="785658at2"/>
<keyword evidence="1" id="KW-0732">Signal</keyword>
<evidence type="ECO:0000313" key="2">
    <source>
        <dbReference type="EMBL" id="SFB91663.1"/>
    </source>
</evidence>
<dbReference type="RefSeq" id="WP_090971194.1">
    <property type="nucleotide sequence ID" value="NZ_FOLL01000002.1"/>
</dbReference>
<protein>
    <submittedName>
        <fullName evidence="2">Uncharacterized protein</fullName>
    </submittedName>
</protein>
<dbReference type="Proteomes" id="UP000199577">
    <property type="component" value="Unassembled WGS sequence"/>
</dbReference>
<accession>A0A1I1F3C9</accession>
<dbReference type="AlphaFoldDB" id="A0A1I1F3C9"/>
<keyword evidence="3" id="KW-1185">Reference proteome</keyword>
<proteinExistence type="predicted"/>
<name>A0A1I1F3C9_9SPHI</name>
<sequence length="316" mass="35282">MNIIKTSIYNLLLASLIALVAQACALEGGSRSAQPATRISVELKPTASAIDTAHLLDEWKALASLTQPAGGPSRSFDVSMVVSDTAVTAEIWPKLSDRHRQNFIRLLDTLTRHPSPIPRTLRNQQLSVNETDTSLLRLLALTPDTTFALLPDLGSAHWTYTHREVPGYAGMSQSYVTTYLTYQLRQPIPSLQYRLGFAPSASGEENPIRESMEAIMQQLPPSSADYSIGTGDPIADSLWQRLRGNQRLTIDSNTMQIRWTSVDFNFRPFTPILDQDTLFTVSVMKLLEETTPEMYHLLLAPELTRIMAAYRMDDDE</sequence>
<feature type="signal peptide" evidence="1">
    <location>
        <begin position="1"/>
        <end position="25"/>
    </location>
</feature>
<reference evidence="2 3" key="1">
    <citation type="submission" date="2016-10" db="EMBL/GenBank/DDBJ databases">
        <authorList>
            <person name="de Groot N.N."/>
        </authorList>
    </citation>
    <scope>NUCLEOTIDE SEQUENCE [LARGE SCALE GENOMIC DNA]</scope>
    <source>
        <strain evidence="2 3">DSM 22900</strain>
    </source>
</reference>
<evidence type="ECO:0000313" key="3">
    <source>
        <dbReference type="Proteomes" id="UP000199577"/>
    </source>
</evidence>
<gene>
    <name evidence="2" type="ORF">SAMN05421747_10285</name>
</gene>
<dbReference type="STRING" id="623281.SAMN05421747_10285"/>
<feature type="chain" id="PRO_5011784232" evidence="1">
    <location>
        <begin position="26"/>
        <end position="316"/>
    </location>
</feature>
<dbReference type="EMBL" id="FOLL01000002">
    <property type="protein sequence ID" value="SFB91663.1"/>
    <property type="molecule type" value="Genomic_DNA"/>
</dbReference>
<dbReference type="PROSITE" id="PS51257">
    <property type="entry name" value="PROKAR_LIPOPROTEIN"/>
    <property type="match status" value="1"/>
</dbReference>
<evidence type="ECO:0000256" key="1">
    <source>
        <dbReference type="SAM" id="SignalP"/>
    </source>
</evidence>